<organism evidence="2">
    <name type="scientific">Edafosvirus sp</name>
    <dbReference type="NCBI Taxonomy" id="2487765"/>
    <lineage>
        <taxon>Viruses</taxon>
        <taxon>Varidnaviria</taxon>
        <taxon>Bamfordvirae</taxon>
        <taxon>Nucleocytoviricota</taxon>
        <taxon>Megaviricetes</taxon>
        <taxon>Imitervirales</taxon>
        <taxon>Mimiviridae</taxon>
        <taxon>Klosneuvirinae</taxon>
    </lineage>
</organism>
<accession>A0A3G4ZXS5</accession>
<dbReference type="InterPro" id="IPR036770">
    <property type="entry name" value="Ankyrin_rpt-contain_sf"/>
</dbReference>
<name>A0A3G4ZXS5_9VIRU</name>
<proteinExistence type="predicted"/>
<evidence type="ECO:0000313" key="2">
    <source>
        <dbReference type="EMBL" id="AYV78801.1"/>
    </source>
</evidence>
<gene>
    <name evidence="2" type="ORF">Edafosvirus34_11</name>
</gene>
<feature type="coiled-coil region" evidence="1">
    <location>
        <begin position="158"/>
        <end position="192"/>
    </location>
</feature>
<keyword evidence="1" id="KW-0175">Coiled coil</keyword>
<protein>
    <submittedName>
        <fullName evidence="2">Uncharacterized protein</fullName>
    </submittedName>
</protein>
<dbReference type="SUPFAM" id="SSF48403">
    <property type="entry name" value="Ankyrin repeat"/>
    <property type="match status" value="1"/>
</dbReference>
<reference evidence="2" key="1">
    <citation type="submission" date="2018-10" db="EMBL/GenBank/DDBJ databases">
        <title>Hidden diversity of soil giant viruses.</title>
        <authorList>
            <person name="Schulz F."/>
            <person name="Alteio L."/>
            <person name="Goudeau D."/>
            <person name="Ryan E.M."/>
            <person name="Malmstrom R.R."/>
            <person name="Blanchard J."/>
            <person name="Woyke T."/>
        </authorList>
    </citation>
    <scope>NUCLEOTIDE SEQUENCE</scope>
    <source>
        <strain evidence="2">EDV1</strain>
    </source>
</reference>
<sequence>MNFSTIFTTTDNSPKSLFNYVTTKNLSSLKCCLSSKQSDEINNIRDEYNNNLLHIAITVEDTSIIKYLMEKGIDKYKKNVHNLSPWDLAVRSHNQTIIQSLIDTHLSAFEEIKKELKLIRDTSEQYKLLNKQLQTSSEIMTNKYNVMYRDWNLVVAEVTILKNQNKRLRDECDTVTNENNVLKEDNKKLKTAVASLIQSKKK</sequence>
<evidence type="ECO:0000256" key="1">
    <source>
        <dbReference type="SAM" id="Coils"/>
    </source>
</evidence>
<dbReference type="Gene3D" id="1.25.40.20">
    <property type="entry name" value="Ankyrin repeat-containing domain"/>
    <property type="match status" value="1"/>
</dbReference>
<dbReference type="EMBL" id="MK072099">
    <property type="protein sequence ID" value="AYV78801.1"/>
    <property type="molecule type" value="Genomic_DNA"/>
</dbReference>